<dbReference type="GO" id="GO:0003678">
    <property type="term" value="F:DNA helicase activity"/>
    <property type="evidence" value="ECO:0007669"/>
    <property type="project" value="UniProtKB-ARBA"/>
</dbReference>
<dbReference type="PANTHER" id="PTHR43788:SF6">
    <property type="entry name" value="DNA HELICASE B"/>
    <property type="match status" value="1"/>
</dbReference>
<sequence>MGCILKGDVKLDKIIEFKCIPEVPVYNSTDFKIYGVSVNSFEYPDVHIGKYGTATIKGNISELNLGVDYIVKAKEVSDSHGVGYDVINIKREKPTTLAATRNFLYEILTPNQTDVLLEAYPDIVDRIMNNRLDDIDLNKTKGIKDYTFNVIKNKVIENFKLAEIVEEFRGLFNLSTVKKLYDKYTSVDKIKEVIREEPYQCLCRLGGIGFKTADSLLLTLDKDSKECQKNGKKPVLFFGFDLITSYQRAKACVDYLLDENENNGNTYMHVGDLKKQFDVLVPEAKSNLPLILKGDNDVIFDRELLSVCKKETYETEKYIAERIKEGLQIHTIWECDCSKFQELDGFKLTENQCKTSQYMCENNIVLLVGYGGSGKSSSTQAFVNMLNAYNKRHLLLAPTGRAAKVLSGFTNENAMTIHRGLMYMPPADWGFNEENKLPYDVVIVDEFSMVDIFLFRKLLEAIDFEKTKLLLIGDDAQIPSVGAGNVLYDLLKCEDIPTITLDKVFRYGKGGLSTVATDTRTGTEYLDKTKTGMQVFGEDQSYIFMPILQDKLVGYTVKLYQTLLSKGYSVDDIAVLSCYNVGDYGTVALNKKIQNAVNSNPKAKITFGDTEFRLNDIVMNYANDYKAIIYNEEYIDDKNTTFIANGESGRVVKILKDAMVVDYDGTLIYIPKSSMKNIRLAYAISTHKSQGGQFRVVVLITPKAHTFMLNSNLLYVGESRAKEKCYHLGEIRTVNNALKKKENFDRKTMLQIFMKAE</sequence>
<evidence type="ECO:0000259" key="3">
    <source>
        <dbReference type="Pfam" id="PF13538"/>
    </source>
</evidence>
<keyword evidence="2" id="KW-0067">ATP-binding</keyword>
<dbReference type="Pfam" id="PF14490">
    <property type="entry name" value="HHH_RecD2"/>
    <property type="match status" value="1"/>
</dbReference>
<dbReference type="Pfam" id="PF13604">
    <property type="entry name" value="AAA_30"/>
    <property type="match status" value="1"/>
</dbReference>
<dbReference type="Gene3D" id="3.40.50.300">
    <property type="entry name" value="P-loop containing nucleotide triphosphate hydrolases"/>
    <property type="match status" value="2"/>
</dbReference>
<dbReference type="SUPFAM" id="SSF52540">
    <property type="entry name" value="P-loop containing nucleoside triphosphate hydrolases"/>
    <property type="match status" value="2"/>
</dbReference>
<dbReference type="CDD" id="cd18809">
    <property type="entry name" value="SF1_C_RecD"/>
    <property type="match status" value="1"/>
</dbReference>
<keyword evidence="1" id="KW-0547">Nucleotide-binding</keyword>
<reference evidence="5" key="1">
    <citation type="journal article" date="2021" name="Proc. Natl. Acad. Sci. U.S.A.">
        <title>A Catalog of Tens of Thousands of Viruses from Human Metagenomes Reveals Hidden Associations with Chronic Diseases.</title>
        <authorList>
            <person name="Tisza M.J."/>
            <person name="Buck C.B."/>
        </authorList>
    </citation>
    <scope>NUCLEOTIDE SEQUENCE</scope>
    <source>
        <strain evidence="5">Ct4be24</strain>
    </source>
</reference>
<name>A0A8S5QS85_9CAUD</name>
<dbReference type="PANTHER" id="PTHR43788">
    <property type="entry name" value="DNA2/NAM7 HELICASE FAMILY MEMBER"/>
    <property type="match status" value="1"/>
</dbReference>
<dbReference type="EMBL" id="BK015714">
    <property type="protein sequence ID" value="DAE21605.1"/>
    <property type="molecule type" value="Genomic_DNA"/>
</dbReference>
<dbReference type="InterPro" id="IPR027417">
    <property type="entry name" value="P-loop_NTPase"/>
</dbReference>
<evidence type="ECO:0000256" key="1">
    <source>
        <dbReference type="ARBA" id="ARBA00022741"/>
    </source>
</evidence>
<keyword evidence="5" id="KW-0378">Hydrolase</keyword>
<accession>A0A8S5QS85</accession>
<evidence type="ECO:0000313" key="5">
    <source>
        <dbReference type="EMBL" id="DAE21605.1"/>
    </source>
</evidence>
<evidence type="ECO:0000259" key="4">
    <source>
        <dbReference type="Pfam" id="PF14490"/>
    </source>
</evidence>
<dbReference type="GO" id="GO:0005524">
    <property type="term" value="F:ATP binding"/>
    <property type="evidence" value="ECO:0007669"/>
    <property type="project" value="UniProtKB-KW"/>
</dbReference>
<organism evidence="5">
    <name type="scientific">Siphoviridae sp. ct4be24</name>
    <dbReference type="NCBI Taxonomy" id="2826289"/>
    <lineage>
        <taxon>Viruses</taxon>
        <taxon>Duplodnaviria</taxon>
        <taxon>Heunggongvirae</taxon>
        <taxon>Uroviricota</taxon>
        <taxon>Caudoviricetes</taxon>
    </lineage>
</organism>
<dbReference type="InterPro" id="IPR050534">
    <property type="entry name" value="Coronavir_polyprotein_1ab"/>
</dbReference>
<feature type="domain" description="ATP-dependent RecD2 DNA helicase-like helix-hairpin-helix" evidence="4">
    <location>
        <begin position="172"/>
        <end position="222"/>
    </location>
</feature>
<feature type="domain" description="UvrD-like helicase C-terminal" evidence="3">
    <location>
        <begin position="680"/>
        <end position="726"/>
    </location>
</feature>
<proteinExistence type="predicted"/>
<dbReference type="CDD" id="cd17933">
    <property type="entry name" value="DEXSc_RecD-like"/>
    <property type="match status" value="1"/>
</dbReference>
<dbReference type="InterPro" id="IPR029493">
    <property type="entry name" value="RecD2-like_HHH"/>
</dbReference>
<dbReference type="Pfam" id="PF13538">
    <property type="entry name" value="UvrD_C_2"/>
    <property type="match status" value="1"/>
</dbReference>
<dbReference type="Gene3D" id="2.30.30.940">
    <property type="match status" value="1"/>
</dbReference>
<dbReference type="InterPro" id="IPR027785">
    <property type="entry name" value="UvrD-like_helicase_C"/>
</dbReference>
<evidence type="ECO:0000256" key="2">
    <source>
        <dbReference type="ARBA" id="ARBA00022840"/>
    </source>
</evidence>
<keyword evidence="5" id="KW-0347">Helicase</keyword>
<protein>
    <submittedName>
        <fullName evidence="5">ATP dependent DNA helicase</fullName>
    </submittedName>
</protein>